<protein>
    <submittedName>
        <fullName evidence="1">Uncharacterized protein</fullName>
    </submittedName>
</protein>
<dbReference type="EMBL" id="CP002921">
    <property type="protein sequence ID" value="AEM58568.1"/>
    <property type="molecule type" value="Genomic_DNA"/>
</dbReference>
<name>G0HTK2_HALHT</name>
<dbReference type="AlphaFoldDB" id="G0HTK2"/>
<dbReference type="HOGENOM" id="CLU_3194377_0_0_2"/>
<dbReference type="Proteomes" id="UP000005629">
    <property type="component" value="Chromosome I"/>
</dbReference>
<proteinExistence type="predicted"/>
<evidence type="ECO:0000313" key="2">
    <source>
        <dbReference type="Proteomes" id="UP000005629"/>
    </source>
</evidence>
<organism evidence="1 2">
    <name type="scientific">Haloarcula hispanica (strain ATCC 33960 / DSM 4426 / JCM 8911 / NBRC 102182 / NCIMB 2187 / VKM B-1755)</name>
    <dbReference type="NCBI Taxonomy" id="634497"/>
    <lineage>
        <taxon>Archaea</taxon>
        <taxon>Methanobacteriati</taxon>
        <taxon>Methanobacteriota</taxon>
        <taxon>Stenosarchaea group</taxon>
        <taxon>Halobacteria</taxon>
        <taxon>Halobacteriales</taxon>
        <taxon>Haloarculaceae</taxon>
        <taxon>Haloarcula</taxon>
    </lineage>
</organism>
<dbReference type="KEGG" id="hhi:HAH_2994"/>
<accession>G0HTK2</accession>
<evidence type="ECO:0000313" key="1">
    <source>
        <dbReference type="EMBL" id="AEM58568.1"/>
    </source>
</evidence>
<sequence>MLVAQWASHFLGALSRYLGNASVCRAVGTRPDVSAFIREHSGELV</sequence>
<reference evidence="1 2" key="1">
    <citation type="journal article" date="2011" name="J. Bacteriol.">
        <title>Complete genome sequence of Haloarcula hispanica, a model haloarchaeon for studying genetics, metabolism, and virus-host interaction.</title>
        <authorList>
            <person name="Liu H."/>
            <person name="Wu Z."/>
            <person name="Li M."/>
            <person name="Zhang F."/>
            <person name="Zheng H."/>
            <person name="Han J."/>
            <person name="Liu J."/>
            <person name="Zhou J."/>
            <person name="Wang S."/>
            <person name="Xiang H."/>
        </authorList>
    </citation>
    <scope>NUCLEOTIDE SEQUENCE [LARGE SCALE GENOMIC DNA]</scope>
    <source>
        <strain evidence="2">ATCC 33960 / DSM 4426 / JCM 8911 / NBRC 102182 / NCIMB 2187 / VKM B-1755</strain>
    </source>
</reference>
<gene>
    <name evidence="1" type="ordered locus">HAH_2994</name>
</gene>